<proteinExistence type="inferred from homology"/>
<dbReference type="GO" id="GO:0009295">
    <property type="term" value="C:nucleoid"/>
    <property type="evidence" value="ECO:0007669"/>
    <property type="project" value="TreeGrafter"/>
</dbReference>
<dbReference type="InterPro" id="IPR000424">
    <property type="entry name" value="Primosome_PriB/ssb"/>
</dbReference>
<reference evidence="5 6" key="1">
    <citation type="journal article" date="2016" name="Nat. Commun.">
        <title>Thousands of microbial genomes shed light on interconnected biogeochemical processes in an aquifer system.</title>
        <authorList>
            <person name="Anantharaman K."/>
            <person name="Brown C.T."/>
            <person name="Hug L.A."/>
            <person name="Sharon I."/>
            <person name="Castelle C.J."/>
            <person name="Probst A.J."/>
            <person name="Thomas B.C."/>
            <person name="Singh A."/>
            <person name="Wilkins M.J."/>
            <person name="Karaoz U."/>
            <person name="Brodie E.L."/>
            <person name="Williams K.H."/>
            <person name="Hubbard S.S."/>
            <person name="Banfield J.F."/>
        </authorList>
    </citation>
    <scope>NUCLEOTIDE SEQUENCE [LARGE SCALE GENOMIC DNA]</scope>
</reference>
<comment type="subunit">
    <text evidence="2">Homotetramer.</text>
</comment>
<name>A0A1F7KAN3_9BACT</name>
<feature type="compositionally biased region" description="Basic and acidic residues" evidence="4">
    <location>
        <begin position="144"/>
        <end position="157"/>
    </location>
</feature>
<dbReference type="SUPFAM" id="SSF50249">
    <property type="entry name" value="Nucleic acid-binding proteins"/>
    <property type="match status" value="1"/>
</dbReference>
<feature type="compositionally biased region" description="Acidic residues" evidence="4">
    <location>
        <begin position="161"/>
        <end position="175"/>
    </location>
</feature>
<dbReference type="NCBIfam" id="TIGR00621">
    <property type="entry name" value="ssb"/>
    <property type="match status" value="1"/>
</dbReference>
<feature type="region of interest" description="Disordered" evidence="4">
    <location>
        <begin position="139"/>
        <end position="175"/>
    </location>
</feature>
<evidence type="ECO:0000256" key="2">
    <source>
        <dbReference type="HAMAP-Rule" id="MF_00984"/>
    </source>
</evidence>
<keyword evidence="2" id="KW-0234">DNA repair</keyword>
<dbReference type="Proteomes" id="UP000178450">
    <property type="component" value="Unassembled WGS sequence"/>
</dbReference>
<feature type="short sequence motif" description="Important for interaction with partner proteins" evidence="2">
    <location>
        <begin position="170"/>
        <end position="175"/>
    </location>
</feature>
<accession>A0A1F7KAN3</accession>
<dbReference type="GO" id="GO:0006281">
    <property type="term" value="P:DNA repair"/>
    <property type="evidence" value="ECO:0007669"/>
    <property type="project" value="UniProtKB-UniRule"/>
</dbReference>
<keyword evidence="2" id="KW-0233">DNA recombination</keyword>
<dbReference type="PIRSF" id="PIRSF002070">
    <property type="entry name" value="SSB"/>
    <property type="match status" value="1"/>
</dbReference>
<dbReference type="GO" id="GO:0006310">
    <property type="term" value="P:DNA recombination"/>
    <property type="evidence" value="ECO:0007669"/>
    <property type="project" value="UniProtKB-UniRule"/>
</dbReference>
<evidence type="ECO:0000256" key="3">
    <source>
        <dbReference type="PIRNR" id="PIRNR002070"/>
    </source>
</evidence>
<dbReference type="PROSITE" id="PS50935">
    <property type="entry name" value="SSB"/>
    <property type="match status" value="1"/>
</dbReference>
<gene>
    <name evidence="5" type="ORF">A2209_04425</name>
</gene>
<dbReference type="PANTHER" id="PTHR10302:SF27">
    <property type="entry name" value="SINGLE-STRANDED DNA-BINDING PROTEIN"/>
    <property type="match status" value="1"/>
</dbReference>
<evidence type="ECO:0000313" key="6">
    <source>
        <dbReference type="Proteomes" id="UP000178450"/>
    </source>
</evidence>
<organism evidence="5 6">
    <name type="scientific">Candidatus Roizmanbacteria bacterium RIFOXYA1_FULL_41_12</name>
    <dbReference type="NCBI Taxonomy" id="1802082"/>
    <lineage>
        <taxon>Bacteria</taxon>
        <taxon>Candidatus Roizmaniibacteriota</taxon>
    </lineage>
</organism>
<protein>
    <recommendedName>
        <fullName evidence="2 3">Single-stranded DNA-binding protein</fullName>
        <shortName evidence="2">SSB</shortName>
    </recommendedName>
</protein>
<keyword evidence="1 2" id="KW-0238">DNA-binding</keyword>
<evidence type="ECO:0000256" key="4">
    <source>
        <dbReference type="SAM" id="MobiDB-lite"/>
    </source>
</evidence>
<comment type="caution">
    <text evidence="5">The sequence shown here is derived from an EMBL/GenBank/DDBJ whole genome shotgun (WGS) entry which is preliminary data.</text>
</comment>
<dbReference type="Pfam" id="PF00436">
    <property type="entry name" value="SSB"/>
    <property type="match status" value="1"/>
</dbReference>
<evidence type="ECO:0000313" key="5">
    <source>
        <dbReference type="EMBL" id="OGK64914.1"/>
    </source>
</evidence>
<dbReference type="GO" id="GO:0003697">
    <property type="term" value="F:single-stranded DNA binding"/>
    <property type="evidence" value="ECO:0007669"/>
    <property type="project" value="UniProtKB-UniRule"/>
</dbReference>
<dbReference type="EMBL" id="MGBG01000013">
    <property type="protein sequence ID" value="OGK64914.1"/>
    <property type="molecule type" value="Genomic_DNA"/>
</dbReference>
<comment type="caution">
    <text evidence="2">Lacks conserved residue(s) required for the propagation of feature annotation.</text>
</comment>
<evidence type="ECO:0000256" key="1">
    <source>
        <dbReference type="ARBA" id="ARBA00023125"/>
    </source>
</evidence>
<keyword evidence="2" id="KW-0227">DNA damage</keyword>
<dbReference type="CDD" id="cd04496">
    <property type="entry name" value="SSB_OBF"/>
    <property type="match status" value="1"/>
</dbReference>
<dbReference type="InterPro" id="IPR012340">
    <property type="entry name" value="NA-bd_OB-fold"/>
</dbReference>
<keyword evidence="2" id="KW-0235">DNA replication</keyword>
<dbReference type="PANTHER" id="PTHR10302">
    <property type="entry name" value="SINGLE-STRANDED DNA-BINDING PROTEIN"/>
    <property type="match status" value="1"/>
</dbReference>
<dbReference type="Gene3D" id="2.40.50.140">
    <property type="entry name" value="Nucleic acid-binding proteins"/>
    <property type="match status" value="1"/>
</dbReference>
<sequence>MASRSLNKVTLIGNLTRDPELRYTPQGTAVSQFGLATNRDWTTAQGERKEEVQYHRIIAWSKLAELCSQLLVKGSKVYVEGRIVYRSFEGKDGVQRNITEIVMDNMIVLSGKSTGAKASGEENSEVPVEEVVVDKDKPVKKKIEKPAKAEKPIKEAAPEPEASDNEEVSEDEIPF</sequence>
<dbReference type="InterPro" id="IPR011344">
    <property type="entry name" value="ssDNA-bd"/>
</dbReference>
<dbReference type="HAMAP" id="MF_00984">
    <property type="entry name" value="SSB"/>
    <property type="match status" value="1"/>
</dbReference>
<dbReference type="AlphaFoldDB" id="A0A1F7KAN3"/>
<dbReference type="GO" id="GO:0006260">
    <property type="term" value="P:DNA replication"/>
    <property type="evidence" value="ECO:0007669"/>
    <property type="project" value="UniProtKB-UniRule"/>
</dbReference>
<comment type="function">
    <text evidence="2">Plays an important role in DNA replication, recombination and repair. Binds to ssDNA and to an array of partner proteins to recruit them to their sites of action during DNA metabolism.</text>
</comment>